<evidence type="ECO:0000313" key="2">
    <source>
        <dbReference type="Proteomes" id="UP001275084"/>
    </source>
</evidence>
<dbReference type="AlphaFoldDB" id="A0AAJ0HVC0"/>
<accession>A0AAJ0HVC0</accession>
<proteinExistence type="predicted"/>
<protein>
    <submittedName>
        <fullName evidence="1">Uncharacterized protein</fullName>
    </submittedName>
</protein>
<evidence type="ECO:0000313" key="1">
    <source>
        <dbReference type="EMBL" id="KAK3363426.1"/>
    </source>
</evidence>
<organism evidence="1 2">
    <name type="scientific">Lasiosphaeria hispida</name>
    <dbReference type="NCBI Taxonomy" id="260671"/>
    <lineage>
        <taxon>Eukaryota</taxon>
        <taxon>Fungi</taxon>
        <taxon>Dikarya</taxon>
        <taxon>Ascomycota</taxon>
        <taxon>Pezizomycotina</taxon>
        <taxon>Sordariomycetes</taxon>
        <taxon>Sordariomycetidae</taxon>
        <taxon>Sordariales</taxon>
        <taxon>Lasiosphaeriaceae</taxon>
        <taxon>Lasiosphaeria</taxon>
    </lineage>
</organism>
<dbReference type="Proteomes" id="UP001275084">
    <property type="component" value="Unassembled WGS sequence"/>
</dbReference>
<dbReference type="EMBL" id="JAUIQD010000001">
    <property type="protein sequence ID" value="KAK3363426.1"/>
    <property type="molecule type" value="Genomic_DNA"/>
</dbReference>
<reference evidence="1" key="1">
    <citation type="journal article" date="2023" name="Mol. Phylogenet. Evol.">
        <title>Genome-scale phylogeny and comparative genomics of the fungal order Sordariales.</title>
        <authorList>
            <person name="Hensen N."/>
            <person name="Bonometti L."/>
            <person name="Westerberg I."/>
            <person name="Brannstrom I.O."/>
            <person name="Guillou S."/>
            <person name="Cros-Aarteil S."/>
            <person name="Calhoun S."/>
            <person name="Haridas S."/>
            <person name="Kuo A."/>
            <person name="Mondo S."/>
            <person name="Pangilinan J."/>
            <person name="Riley R."/>
            <person name="LaButti K."/>
            <person name="Andreopoulos B."/>
            <person name="Lipzen A."/>
            <person name="Chen C."/>
            <person name="Yan M."/>
            <person name="Daum C."/>
            <person name="Ng V."/>
            <person name="Clum A."/>
            <person name="Steindorff A."/>
            <person name="Ohm R.A."/>
            <person name="Martin F."/>
            <person name="Silar P."/>
            <person name="Natvig D.O."/>
            <person name="Lalanne C."/>
            <person name="Gautier V."/>
            <person name="Ament-Velasquez S.L."/>
            <person name="Kruys A."/>
            <person name="Hutchinson M.I."/>
            <person name="Powell A.J."/>
            <person name="Barry K."/>
            <person name="Miller A.N."/>
            <person name="Grigoriev I.V."/>
            <person name="Debuchy R."/>
            <person name="Gladieux P."/>
            <person name="Hiltunen Thoren M."/>
            <person name="Johannesson H."/>
        </authorList>
    </citation>
    <scope>NUCLEOTIDE SEQUENCE</scope>
    <source>
        <strain evidence="1">CBS 955.72</strain>
    </source>
</reference>
<gene>
    <name evidence="1" type="ORF">B0T25DRAFT_527392</name>
</gene>
<comment type="caution">
    <text evidence="1">The sequence shown here is derived from an EMBL/GenBank/DDBJ whole genome shotgun (WGS) entry which is preliminary data.</text>
</comment>
<reference evidence="1" key="2">
    <citation type="submission" date="2023-06" db="EMBL/GenBank/DDBJ databases">
        <authorList>
            <consortium name="Lawrence Berkeley National Laboratory"/>
            <person name="Haridas S."/>
            <person name="Hensen N."/>
            <person name="Bonometti L."/>
            <person name="Westerberg I."/>
            <person name="Brannstrom I.O."/>
            <person name="Guillou S."/>
            <person name="Cros-Aarteil S."/>
            <person name="Calhoun S."/>
            <person name="Kuo A."/>
            <person name="Mondo S."/>
            <person name="Pangilinan J."/>
            <person name="Riley R."/>
            <person name="Labutti K."/>
            <person name="Andreopoulos B."/>
            <person name="Lipzen A."/>
            <person name="Chen C."/>
            <person name="Yanf M."/>
            <person name="Daum C."/>
            <person name="Ng V."/>
            <person name="Clum A."/>
            <person name="Steindorff A."/>
            <person name="Ohm R."/>
            <person name="Martin F."/>
            <person name="Silar P."/>
            <person name="Natvig D."/>
            <person name="Lalanne C."/>
            <person name="Gautier V."/>
            <person name="Ament-Velasquez S.L."/>
            <person name="Kruys A."/>
            <person name="Hutchinson M.I."/>
            <person name="Powell A.J."/>
            <person name="Barry K."/>
            <person name="Miller A.N."/>
            <person name="Grigoriev I.V."/>
            <person name="Debuchy R."/>
            <person name="Gladieux P."/>
            <person name="Thoren M.H."/>
            <person name="Johannesson H."/>
        </authorList>
    </citation>
    <scope>NUCLEOTIDE SEQUENCE</scope>
    <source>
        <strain evidence="1">CBS 955.72</strain>
    </source>
</reference>
<sequence length="172" mass="19780">MRLFCTYRTQRGVCISSDLSLLCTFLSFLTFGEYSHSSQLEVFITTNIVKKKPKSYKRVLLLKYSFSTRNCSKRCVTLLYLVYQIGYLLTEEVGSQTHLPKQHLHRIQLHLHLLPQLQIYAHNPRPRDGLEWVLLQPVDAVRHPSEQVLADGASVVLYAAPAALFVGQHRRV</sequence>
<name>A0AAJ0HVC0_9PEZI</name>
<keyword evidence="2" id="KW-1185">Reference proteome</keyword>